<dbReference type="Gene3D" id="3.30.70.330">
    <property type="match status" value="1"/>
</dbReference>
<dbReference type="InterPro" id="IPR000504">
    <property type="entry name" value="RRM_dom"/>
</dbReference>
<evidence type="ECO:0000256" key="1">
    <source>
        <dbReference type="ARBA" id="ARBA00004123"/>
    </source>
</evidence>
<evidence type="ECO:0000259" key="8">
    <source>
        <dbReference type="PROSITE" id="PS50102"/>
    </source>
</evidence>
<dbReference type="EMBL" id="CAJNJA010025488">
    <property type="protein sequence ID" value="CAE7544133.1"/>
    <property type="molecule type" value="Genomic_DNA"/>
</dbReference>
<feature type="domain" description="HTH La-type RNA-binding" evidence="9">
    <location>
        <begin position="68"/>
        <end position="160"/>
    </location>
</feature>
<keyword evidence="2 6" id="KW-0694">RNA-binding</keyword>
<protein>
    <submittedName>
        <fullName evidence="10">LARP7 protein</fullName>
    </submittedName>
</protein>
<organism evidence="10 11">
    <name type="scientific">Symbiodinium necroappetens</name>
    <dbReference type="NCBI Taxonomy" id="1628268"/>
    <lineage>
        <taxon>Eukaryota</taxon>
        <taxon>Sar</taxon>
        <taxon>Alveolata</taxon>
        <taxon>Dinophyceae</taxon>
        <taxon>Suessiales</taxon>
        <taxon>Symbiodiniaceae</taxon>
        <taxon>Symbiodinium</taxon>
    </lineage>
</organism>
<feature type="compositionally biased region" description="Basic residues" evidence="7">
    <location>
        <begin position="1"/>
        <end position="12"/>
    </location>
</feature>
<dbReference type="GO" id="GO:1990904">
    <property type="term" value="C:ribonucleoprotein complex"/>
    <property type="evidence" value="ECO:0007669"/>
    <property type="project" value="InterPro"/>
</dbReference>
<evidence type="ECO:0000256" key="4">
    <source>
        <dbReference type="ARBA" id="ARBA00023163"/>
    </source>
</evidence>
<dbReference type="PROSITE" id="PS50102">
    <property type="entry name" value="RRM"/>
    <property type="match status" value="1"/>
</dbReference>
<feature type="domain" description="RRM" evidence="8">
    <location>
        <begin position="166"/>
        <end position="254"/>
    </location>
</feature>
<dbReference type="InterPro" id="IPR035979">
    <property type="entry name" value="RBD_domain_sf"/>
</dbReference>
<dbReference type="InterPro" id="IPR002344">
    <property type="entry name" value="Lupus_La"/>
</dbReference>
<dbReference type="GO" id="GO:0005634">
    <property type="term" value="C:nucleus"/>
    <property type="evidence" value="ECO:0007669"/>
    <property type="project" value="UniProtKB-SubCell"/>
</dbReference>
<dbReference type="AlphaFoldDB" id="A0A812TVA1"/>
<comment type="subcellular location">
    <subcellularLocation>
        <location evidence="1">Nucleus</location>
    </subcellularLocation>
</comment>
<keyword evidence="4" id="KW-0804">Transcription</keyword>
<dbReference type="SUPFAM" id="SSF54928">
    <property type="entry name" value="RNA-binding domain, RBD"/>
    <property type="match status" value="1"/>
</dbReference>
<sequence length="273" mass="31058">MAKRNRHKRRKSNASEAPPSVEASKERASSQGRPKQEGGAKGGARQAQKRRPKKDRAKEVEKQLLEGKEEETCSVEKVRRQMDFYFSDSNLRRDRFLKQTLENDDGYLDLKLLLTFNRIKALGVSDIDQLVDAARSSQLLELNADCTKVRRDYIKFPPNTHDPVCRTLYAEGLPITFGIRDIEKIFSRHGEVKLVQIPHHRETGEPRGFCLIEFGSVKVLLEASNDRVSKLQGNELDCAPLNAQEGVRLVHERSFETARGTFLAFLLPPHLPL</sequence>
<keyword evidence="3" id="KW-0805">Transcription regulation</keyword>
<keyword evidence="11" id="KW-1185">Reference proteome</keyword>
<evidence type="ECO:0000313" key="10">
    <source>
        <dbReference type="EMBL" id="CAE7544133.1"/>
    </source>
</evidence>
<dbReference type="SUPFAM" id="SSF46785">
    <property type="entry name" value="Winged helix' DNA-binding domain"/>
    <property type="match status" value="1"/>
</dbReference>
<dbReference type="GO" id="GO:0006396">
    <property type="term" value="P:RNA processing"/>
    <property type="evidence" value="ECO:0007669"/>
    <property type="project" value="InterPro"/>
</dbReference>
<dbReference type="SMART" id="SM00360">
    <property type="entry name" value="RRM"/>
    <property type="match status" value="1"/>
</dbReference>
<feature type="compositionally biased region" description="Basic and acidic residues" evidence="7">
    <location>
        <begin position="23"/>
        <end position="38"/>
    </location>
</feature>
<evidence type="ECO:0000256" key="6">
    <source>
        <dbReference type="PROSITE-ProRule" id="PRU00332"/>
    </source>
</evidence>
<dbReference type="Pfam" id="PF05383">
    <property type="entry name" value="La"/>
    <property type="match status" value="1"/>
</dbReference>
<evidence type="ECO:0000256" key="2">
    <source>
        <dbReference type="ARBA" id="ARBA00022884"/>
    </source>
</evidence>
<dbReference type="Pfam" id="PF00076">
    <property type="entry name" value="RRM_1"/>
    <property type="match status" value="1"/>
</dbReference>
<dbReference type="InterPro" id="IPR045180">
    <property type="entry name" value="La_dom_prot"/>
</dbReference>
<dbReference type="InterPro" id="IPR036388">
    <property type="entry name" value="WH-like_DNA-bd_sf"/>
</dbReference>
<dbReference type="GO" id="GO:0003723">
    <property type="term" value="F:RNA binding"/>
    <property type="evidence" value="ECO:0007669"/>
    <property type="project" value="UniProtKB-UniRule"/>
</dbReference>
<dbReference type="InterPro" id="IPR012677">
    <property type="entry name" value="Nucleotide-bd_a/b_plait_sf"/>
</dbReference>
<name>A0A812TVA1_9DINO</name>
<dbReference type="CDD" id="cd07323">
    <property type="entry name" value="LAM"/>
    <property type="match status" value="1"/>
</dbReference>
<dbReference type="InterPro" id="IPR036390">
    <property type="entry name" value="WH_DNA-bd_sf"/>
</dbReference>
<accession>A0A812TVA1</accession>
<dbReference type="InterPro" id="IPR006630">
    <property type="entry name" value="La_HTH"/>
</dbReference>
<evidence type="ECO:0000259" key="9">
    <source>
        <dbReference type="PROSITE" id="PS50961"/>
    </source>
</evidence>
<dbReference type="Proteomes" id="UP000601435">
    <property type="component" value="Unassembled WGS sequence"/>
</dbReference>
<dbReference type="PROSITE" id="PS50961">
    <property type="entry name" value="HTH_LA"/>
    <property type="match status" value="1"/>
</dbReference>
<reference evidence="10" key="1">
    <citation type="submission" date="2021-02" db="EMBL/GenBank/DDBJ databases">
        <authorList>
            <person name="Dougan E. K."/>
            <person name="Rhodes N."/>
            <person name="Thang M."/>
            <person name="Chan C."/>
        </authorList>
    </citation>
    <scope>NUCLEOTIDE SEQUENCE</scope>
</reference>
<keyword evidence="5" id="KW-0539">Nucleus</keyword>
<evidence type="ECO:0000256" key="3">
    <source>
        <dbReference type="ARBA" id="ARBA00023015"/>
    </source>
</evidence>
<evidence type="ECO:0000256" key="5">
    <source>
        <dbReference type="ARBA" id="ARBA00023242"/>
    </source>
</evidence>
<feature type="region of interest" description="Disordered" evidence="7">
    <location>
        <begin position="1"/>
        <end position="63"/>
    </location>
</feature>
<dbReference type="PANTHER" id="PTHR22792:SF62">
    <property type="entry name" value="LA-RELATED PROTEIN 7"/>
    <property type="match status" value="1"/>
</dbReference>
<dbReference type="SMART" id="SM00715">
    <property type="entry name" value="LA"/>
    <property type="match status" value="1"/>
</dbReference>
<dbReference type="PANTHER" id="PTHR22792">
    <property type="entry name" value="LUPUS LA PROTEIN-RELATED"/>
    <property type="match status" value="1"/>
</dbReference>
<proteinExistence type="predicted"/>
<comment type="caution">
    <text evidence="10">The sequence shown here is derived from an EMBL/GenBank/DDBJ whole genome shotgun (WGS) entry which is preliminary data.</text>
</comment>
<gene>
    <name evidence="10" type="primary">LARP7</name>
    <name evidence="10" type="ORF">SNEC2469_LOCUS15663</name>
</gene>
<dbReference type="PRINTS" id="PR00302">
    <property type="entry name" value="LUPUSLA"/>
</dbReference>
<dbReference type="Gene3D" id="1.10.10.10">
    <property type="entry name" value="Winged helix-like DNA-binding domain superfamily/Winged helix DNA-binding domain"/>
    <property type="match status" value="1"/>
</dbReference>
<evidence type="ECO:0000256" key="7">
    <source>
        <dbReference type="SAM" id="MobiDB-lite"/>
    </source>
</evidence>
<dbReference type="OrthoDB" id="409625at2759"/>
<evidence type="ECO:0000313" key="11">
    <source>
        <dbReference type="Proteomes" id="UP000601435"/>
    </source>
</evidence>